<feature type="transmembrane region" description="Helical" evidence="5">
    <location>
        <begin position="29"/>
        <end position="50"/>
    </location>
</feature>
<keyword evidence="4 5" id="KW-0472">Membrane</keyword>
<feature type="domain" description="GtrA/DPMS transmembrane" evidence="6">
    <location>
        <begin position="32"/>
        <end position="140"/>
    </location>
</feature>
<evidence type="ECO:0000313" key="8">
    <source>
        <dbReference type="Proteomes" id="UP001500194"/>
    </source>
</evidence>
<evidence type="ECO:0000256" key="3">
    <source>
        <dbReference type="ARBA" id="ARBA00022989"/>
    </source>
</evidence>
<evidence type="ECO:0000256" key="4">
    <source>
        <dbReference type="ARBA" id="ARBA00023136"/>
    </source>
</evidence>
<evidence type="ECO:0000313" key="7">
    <source>
        <dbReference type="EMBL" id="GAA0652526.1"/>
    </source>
</evidence>
<evidence type="ECO:0000256" key="2">
    <source>
        <dbReference type="ARBA" id="ARBA00022692"/>
    </source>
</evidence>
<protein>
    <recommendedName>
        <fullName evidence="6">GtrA/DPMS transmembrane domain-containing protein</fullName>
    </recommendedName>
</protein>
<dbReference type="Pfam" id="PF04138">
    <property type="entry name" value="GtrA_DPMS_TM"/>
    <property type="match status" value="1"/>
</dbReference>
<organism evidence="7 8">
    <name type="scientific">Salarchaeum japonicum</name>
    <dbReference type="NCBI Taxonomy" id="555573"/>
    <lineage>
        <taxon>Archaea</taxon>
        <taxon>Methanobacteriati</taxon>
        <taxon>Methanobacteriota</taxon>
        <taxon>Stenosarchaea group</taxon>
        <taxon>Halobacteria</taxon>
        <taxon>Halobacteriales</taxon>
        <taxon>Halobacteriaceae</taxon>
    </lineage>
</organism>
<dbReference type="InterPro" id="IPR007267">
    <property type="entry name" value="GtrA_DPMS_TM"/>
</dbReference>
<dbReference type="AlphaFoldDB" id="A0AAV3T3B7"/>
<dbReference type="EMBL" id="BAAADU010000002">
    <property type="protein sequence ID" value="GAA0652526.1"/>
    <property type="molecule type" value="Genomic_DNA"/>
</dbReference>
<comment type="subcellular location">
    <subcellularLocation>
        <location evidence="1">Membrane</location>
        <topology evidence="1">Multi-pass membrane protein</topology>
    </subcellularLocation>
</comment>
<dbReference type="GO" id="GO:0000271">
    <property type="term" value="P:polysaccharide biosynthetic process"/>
    <property type="evidence" value="ECO:0007669"/>
    <property type="project" value="InterPro"/>
</dbReference>
<feature type="transmembrane region" description="Helical" evidence="5">
    <location>
        <begin position="90"/>
        <end position="110"/>
    </location>
</feature>
<evidence type="ECO:0000256" key="1">
    <source>
        <dbReference type="ARBA" id="ARBA00004141"/>
    </source>
</evidence>
<dbReference type="GO" id="GO:0016020">
    <property type="term" value="C:membrane"/>
    <property type="evidence" value="ECO:0007669"/>
    <property type="project" value="UniProtKB-SubCell"/>
</dbReference>
<keyword evidence="8" id="KW-1185">Reference proteome</keyword>
<evidence type="ECO:0000259" key="6">
    <source>
        <dbReference type="Pfam" id="PF04138"/>
    </source>
</evidence>
<evidence type="ECO:0000256" key="5">
    <source>
        <dbReference type="SAM" id="Phobius"/>
    </source>
</evidence>
<gene>
    <name evidence="7" type="ORF">GCM10009019_14690</name>
</gene>
<dbReference type="Proteomes" id="UP001500194">
    <property type="component" value="Unassembled WGS sequence"/>
</dbReference>
<feature type="transmembrane region" description="Helical" evidence="5">
    <location>
        <begin position="56"/>
        <end position="78"/>
    </location>
</feature>
<reference evidence="7 8" key="1">
    <citation type="journal article" date="2019" name="Int. J. Syst. Evol. Microbiol.">
        <title>The Global Catalogue of Microorganisms (GCM) 10K type strain sequencing project: providing services to taxonomists for standard genome sequencing and annotation.</title>
        <authorList>
            <consortium name="The Broad Institute Genomics Platform"/>
            <consortium name="The Broad Institute Genome Sequencing Center for Infectious Disease"/>
            <person name="Wu L."/>
            <person name="Ma J."/>
        </authorList>
    </citation>
    <scope>NUCLEOTIDE SEQUENCE [LARGE SCALE GENOMIC DNA]</scope>
    <source>
        <strain evidence="7 8">JCM 16327</strain>
    </source>
</reference>
<accession>A0AAV3T3B7</accession>
<name>A0AAV3T3B7_9EURY</name>
<keyword evidence="3 5" id="KW-1133">Transmembrane helix</keyword>
<comment type="caution">
    <text evidence="7">The sequence shown here is derived from an EMBL/GenBank/DDBJ whole genome shotgun (WGS) entry which is preliminary data.</text>
</comment>
<sequence>MERIETALASAVRGTFLAEYVAPERAVRVAEFGGVGATGALVNLLVLLALADGDGILLPALAAFLAGVLWTYGLNRLVTFDFDGGALERVPHYVGVYAVGYVIYAGFLTVGLALALPAWLSGLAATGVGGVWNYWGSERIA</sequence>
<proteinExistence type="predicted"/>
<keyword evidence="2 5" id="KW-0812">Transmembrane</keyword>